<evidence type="ECO:0000256" key="1">
    <source>
        <dbReference type="ARBA" id="ARBA00007847"/>
    </source>
</evidence>
<dbReference type="Proteomes" id="UP000051166">
    <property type="component" value="Unassembled WGS sequence"/>
</dbReference>
<keyword evidence="2" id="KW-0413">Isomerase</keyword>
<reference evidence="3 4" key="1">
    <citation type="journal article" date="2015" name="Genome Announc.">
        <title>Expanding the biotechnology potential of lactobacilli through comparative genomics of 213 strains and associated genera.</title>
        <authorList>
            <person name="Sun Z."/>
            <person name="Harris H.M."/>
            <person name="McCann A."/>
            <person name="Guo C."/>
            <person name="Argimon S."/>
            <person name="Zhang W."/>
            <person name="Yang X."/>
            <person name="Jeffery I.B."/>
            <person name="Cooney J.C."/>
            <person name="Kagawa T.F."/>
            <person name="Liu W."/>
            <person name="Song Y."/>
            <person name="Salvetti E."/>
            <person name="Wrobel A."/>
            <person name="Rasinkangas P."/>
            <person name="Parkhill J."/>
            <person name="Rea M.C."/>
            <person name="O'Sullivan O."/>
            <person name="Ritari J."/>
            <person name="Douillard F.P."/>
            <person name="Paul Ross R."/>
            <person name="Yang R."/>
            <person name="Briner A.E."/>
            <person name="Felis G.E."/>
            <person name="de Vos W.M."/>
            <person name="Barrangou R."/>
            <person name="Klaenhammer T.R."/>
            <person name="Caufield P.W."/>
            <person name="Cui Y."/>
            <person name="Zhang H."/>
            <person name="O'Toole P.W."/>
        </authorList>
    </citation>
    <scope>NUCLEOTIDE SEQUENCE [LARGE SCALE GENOMIC DNA]</scope>
    <source>
        <strain evidence="3 4">DSM 16230</strain>
    </source>
</reference>
<dbReference type="PROSITE" id="PS00924">
    <property type="entry name" value="ASP_GLU_RACEMASE_2"/>
    <property type="match status" value="1"/>
</dbReference>
<dbReference type="SUPFAM" id="SSF53681">
    <property type="entry name" value="Aspartate/glutamate racemase"/>
    <property type="match status" value="2"/>
</dbReference>
<gene>
    <name evidence="3" type="ORF">FD50_GL000843</name>
</gene>
<sequence length="227" mass="25055">MGPVSTVDYYQKIIAGFQRKMPHACPPIVIDSLDVFSLLNLEENGRKAELTAQLAASITNLKNAGADFAVLTANTPHLVFPELKKCASLPLLSILDPVQRAITSKRQHTVGLLGTKITMETDFYAQKMASADIRVITPNSEQIELIHKIITNELELGVVTPTSKQKVLTIINAMQNKYQLEGLILGCTELPLMLSQKDVSLTLYDTVELHVRAILETALNEQFPAFQ</sequence>
<protein>
    <submittedName>
        <fullName evidence="3">Aspartate racemase</fullName>
    </submittedName>
</protein>
<comment type="caution">
    <text evidence="3">The sequence shown here is derived from an EMBL/GenBank/DDBJ whole genome shotgun (WGS) entry which is preliminary data.</text>
</comment>
<dbReference type="InterPro" id="IPR001920">
    <property type="entry name" value="Asp/Glu_race"/>
</dbReference>
<dbReference type="EMBL" id="AZFQ01000039">
    <property type="protein sequence ID" value="KRL98524.1"/>
    <property type="molecule type" value="Genomic_DNA"/>
</dbReference>
<dbReference type="STRING" id="1423801.FD50_GL000843"/>
<dbReference type="PANTHER" id="PTHR21198:SF7">
    <property type="entry name" value="ASPARTATE-GLUTAMATE RACEMASE FAMILY"/>
    <property type="match status" value="1"/>
</dbReference>
<dbReference type="Pfam" id="PF01177">
    <property type="entry name" value="Asp_Glu_race"/>
    <property type="match status" value="1"/>
</dbReference>
<evidence type="ECO:0000313" key="3">
    <source>
        <dbReference type="EMBL" id="KRL98524.1"/>
    </source>
</evidence>
<dbReference type="InterPro" id="IPR033134">
    <property type="entry name" value="Asp/Glu_racemase_AS_2"/>
</dbReference>
<evidence type="ECO:0000313" key="4">
    <source>
        <dbReference type="Proteomes" id="UP000051166"/>
    </source>
</evidence>
<dbReference type="NCBIfam" id="TIGR00035">
    <property type="entry name" value="asp_race"/>
    <property type="match status" value="1"/>
</dbReference>
<dbReference type="InterPro" id="IPR004380">
    <property type="entry name" value="Asp_race"/>
</dbReference>
<dbReference type="AlphaFoldDB" id="A0A0R1UYW7"/>
<dbReference type="GO" id="GO:0047661">
    <property type="term" value="F:amino-acid racemase activity"/>
    <property type="evidence" value="ECO:0007669"/>
    <property type="project" value="InterPro"/>
</dbReference>
<dbReference type="Gene3D" id="3.40.50.1860">
    <property type="match status" value="2"/>
</dbReference>
<evidence type="ECO:0000256" key="2">
    <source>
        <dbReference type="ARBA" id="ARBA00023235"/>
    </source>
</evidence>
<dbReference type="InterPro" id="IPR015942">
    <property type="entry name" value="Asp/Glu/hydantoin_racemase"/>
</dbReference>
<dbReference type="PANTHER" id="PTHR21198">
    <property type="entry name" value="GLUTAMATE RACEMASE"/>
    <property type="match status" value="1"/>
</dbReference>
<keyword evidence="4" id="KW-1185">Reference proteome</keyword>
<proteinExistence type="inferred from homology"/>
<dbReference type="PATRIC" id="fig|1423801.4.peg.856"/>
<accession>A0A0R1UYW7</accession>
<organism evidence="3 4">
    <name type="scientific">Liquorilactobacillus satsumensis DSM 16230 = JCM 12392</name>
    <dbReference type="NCBI Taxonomy" id="1423801"/>
    <lineage>
        <taxon>Bacteria</taxon>
        <taxon>Bacillati</taxon>
        <taxon>Bacillota</taxon>
        <taxon>Bacilli</taxon>
        <taxon>Lactobacillales</taxon>
        <taxon>Lactobacillaceae</taxon>
        <taxon>Liquorilactobacillus</taxon>
    </lineage>
</organism>
<name>A0A0R1UYW7_9LACO</name>
<comment type="similarity">
    <text evidence="1">Belongs to the aspartate/glutamate racemases family.</text>
</comment>